<feature type="domain" description="Phosphoribosyltransferase" evidence="11">
    <location>
        <begin position="356"/>
        <end position="442"/>
    </location>
</feature>
<evidence type="ECO:0000256" key="9">
    <source>
        <dbReference type="ARBA" id="ARBA00022726"/>
    </source>
</evidence>
<proteinExistence type="inferred from homology"/>
<accession>A0A395J4F4</accession>
<dbReference type="SUPFAM" id="SSF53271">
    <property type="entry name" value="PRTase-like"/>
    <property type="match status" value="1"/>
</dbReference>
<keyword evidence="7" id="KW-0328">Glycosyltransferase</keyword>
<dbReference type="InterPro" id="IPR050054">
    <property type="entry name" value="UPRTase/APRTase"/>
</dbReference>
<keyword evidence="13" id="KW-1185">Reference proteome</keyword>
<comment type="similarity">
    <text evidence="4">Belongs to the purine/pyrimidine phosphoribosyltransferase family.</text>
</comment>
<dbReference type="GO" id="GO:0002055">
    <property type="term" value="F:adenine binding"/>
    <property type="evidence" value="ECO:0007669"/>
    <property type="project" value="TreeGrafter"/>
</dbReference>
<dbReference type="GO" id="GO:0006168">
    <property type="term" value="P:adenine salvage"/>
    <property type="evidence" value="ECO:0007669"/>
    <property type="project" value="TreeGrafter"/>
</dbReference>
<dbReference type="GO" id="GO:0005737">
    <property type="term" value="C:cytoplasm"/>
    <property type="evidence" value="ECO:0007669"/>
    <property type="project" value="UniProtKB-SubCell"/>
</dbReference>
<dbReference type="EMBL" id="QKRW01000003">
    <property type="protein sequence ID" value="RAL67357.1"/>
    <property type="molecule type" value="Genomic_DNA"/>
</dbReference>
<dbReference type="Gene3D" id="3.40.462.20">
    <property type="match status" value="1"/>
</dbReference>
<comment type="subcellular location">
    <subcellularLocation>
        <location evidence="2">Cytoplasm</location>
    </subcellularLocation>
</comment>
<evidence type="ECO:0000256" key="3">
    <source>
        <dbReference type="ARBA" id="ARBA00004659"/>
    </source>
</evidence>
<evidence type="ECO:0000256" key="5">
    <source>
        <dbReference type="ARBA" id="ARBA00011893"/>
    </source>
</evidence>
<evidence type="ECO:0000256" key="2">
    <source>
        <dbReference type="ARBA" id="ARBA00004496"/>
    </source>
</evidence>
<dbReference type="AlphaFoldDB" id="A0A395J4F4"/>
<dbReference type="PANTHER" id="PTHR32315">
    <property type="entry name" value="ADENINE PHOSPHORIBOSYLTRANSFERASE"/>
    <property type="match status" value="1"/>
</dbReference>
<evidence type="ECO:0000256" key="7">
    <source>
        <dbReference type="ARBA" id="ARBA00022676"/>
    </source>
</evidence>
<dbReference type="InterPro" id="IPR029057">
    <property type="entry name" value="PRTase-like"/>
</dbReference>
<dbReference type="GO" id="GO:0016208">
    <property type="term" value="F:AMP binding"/>
    <property type="evidence" value="ECO:0007669"/>
    <property type="project" value="TreeGrafter"/>
</dbReference>
<reference evidence="12 13" key="1">
    <citation type="submission" date="2018-06" db="EMBL/GenBank/DDBJ databases">
        <title>Genome Sequence of the Brown Rot Fungal Pathogen Monilinia fructigena.</title>
        <authorList>
            <person name="Landi L."/>
            <person name="De Miccolis Angelini R.M."/>
            <person name="Pollastro S."/>
            <person name="Abate D."/>
            <person name="Faretra F."/>
            <person name="Romanazzi G."/>
        </authorList>
    </citation>
    <scope>NUCLEOTIDE SEQUENCE [LARGE SCALE GENOMIC DNA]</scope>
    <source>
        <strain evidence="12 13">Mfrg269</strain>
    </source>
</reference>
<dbReference type="PANTHER" id="PTHR32315:SF3">
    <property type="entry name" value="ADENINE PHOSPHORIBOSYLTRANSFERASE"/>
    <property type="match status" value="1"/>
</dbReference>
<name>A0A395J4F4_9HELO</name>
<dbReference type="InterPro" id="IPR027417">
    <property type="entry name" value="P-loop_NTPase"/>
</dbReference>
<evidence type="ECO:0000256" key="4">
    <source>
        <dbReference type="ARBA" id="ARBA00008391"/>
    </source>
</evidence>
<keyword evidence="9" id="KW-0660">Purine salvage</keyword>
<comment type="caution">
    <text evidence="12">The sequence shown here is derived from an EMBL/GenBank/DDBJ whole genome shotgun (WGS) entry which is preliminary data.</text>
</comment>
<dbReference type="InterPro" id="IPR000836">
    <property type="entry name" value="PRTase_dom"/>
</dbReference>
<dbReference type="GO" id="GO:0003999">
    <property type="term" value="F:adenine phosphoribosyltransferase activity"/>
    <property type="evidence" value="ECO:0007669"/>
    <property type="project" value="UniProtKB-EC"/>
</dbReference>
<dbReference type="EC" id="2.4.2.7" evidence="5"/>
<organism evidence="12 13">
    <name type="scientific">Monilinia fructigena</name>
    <dbReference type="NCBI Taxonomy" id="38457"/>
    <lineage>
        <taxon>Eukaryota</taxon>
        <taxon>Fungi</taxon>
        <taxon>Dikarya</taxon>
        <taxon>Ascomycota</taxon>
        <taxon>Pezizomycotina</taxon>
        <taxon>Leotiomycetes</taxon>
        <taxon>Helotiales</taxon>
        <taxon>Sclerotiniaceae</taxon>
        <taxon>Monilinia</taxon>
    </lineage>
</organism>
<dbReference type="Gene3D" id="3.40.50.2020">
    <property type="match status" value="1"/>
</dbReference>
<keyword evidence="8" id="KW-0808">Transferase</keyword>
<evidence type="ECO:0000313" key="12">
    <source>
        <dbReference type="EMBL" id="RAL67357.1"/>
    </source>
</evidence>
<feature type="region of interest" description="Disordered" evidence="10">
    <location>
        <begin position="589"/>
        <end position="620"/>
    </location>
</feature>
<dbReference type="Proteomes" id="UP000249056">
    <property type="component" value="Unassembled WGS sequence"/>
</dbReference>
<dbReference type="GO" id="GO:0044209">
    <property type="term" value="P:AMP salvage"/>
    <property type="evidence" value="ECO:0007669"/>
    <property type="project" value="TreeGrafter"/>
</dbReference>
<evidence type="ECO:0000256" key="10">
    <source>
        <dbReference type="SAM" id="MobiDB-lite"/>
    </source>
</evidence>
<feature type="region of interest" description="Disordered" evidence="10">
    <location>
        <begin position="452"/>
        <end position="480"/>
    </location>
</feature>
<sequence length="620" mass="67554">MHGGHGSGKTSSFKRCLFLKNIGEANIANILISAIQNRPSPFCYLHLLQGGGAIDDLSAGAAAFGCRNWDFACVITGVWPRDQNGSELAQDVIQWVYNIANKLLPSCNGVYGADLGPDPRDASLALKAFGPNLERLARLKHDFDPYNVLDYACPLPKPPKKQKLIILVTGCSGADQVRQRPQLPAEHFQDVVESAAGFDVLFITGMRDEAPVAAFSHLVPGCRVLDIRIETSQTLRYVRQGLDNDENSNQTKESNKDIKPQLETLPYRPPTFSTMKARRRSSRLIRQTVFPSLPPRESTAPFYHGHHGARFPRARNQVPARAQHRPAARRSPPMYISPAKPLPPCLPRTTQTPVSAIACCEAGGYVFASALAVQLHIPLLLAREAGKLPRPLASVMKSTSHISSEGSAHLPEKKFEINRDVVGAGSSVVIVDDVLATGRTLMAEMGPTTPARETRMVDSDHTRQRDPLSPTPFNPGLERENETHIAPPIVPGGPQRMTALQRVNGLLQEAEQQAATRRKFTNALVNSLEGIVKTFTQKEMHTVLPIQDAILTCVADALTMGTAKESPKILKAKESVTKTSPILTWAGVVKTPKAGGPPTAPQSGAPKQTLQRKTLPRQQK</sequence>
<feature type="compositionally biased region" description="Basic and acidic residues" evidence="10">
    <location>
        <begin position="452"/>
        <end position="466"/>
    </location>
</feature>
<evidence type="ECO:0000256" key="8">
    <source>
        <dbReference type="ARBA" id="ARBA00022679"/>
    </source>
</evidence>
<dbReference type="InterPro" id="IPR016169">
    <property type="entry name" value="FAD-bd_PCMH_sub2"/>
</dbReference>
<evidence type="ECO:0000256" key="1">
    <source>
        <dbReference type="ARBA" id="ARBA00000868"/>
    </source>
</evidence>
<dbReference type="Gene3D" id="3.30.465.10">
    <property type="match status" value="1"/>
</dbReference>
<dbReference type="CDD" id="cd06223">
    <property type="entry name" value="PRTases_typeI"/>
    <property type="match status" value="1"/>
</dbReference>
<feature type="compositionally biased region" description="Polar residues" evidence="10">
    <location>
        <begin position="601"/>
        <end position="620"/>
    </location>
</feature>
<feature type="region of interest" description="Disordered" evidence="10">
    <location>
        <begin position="240"/>
        <end position="278"/>
    </location>
</feature>
<dbReference type="Pfam" id="PF00156">
    <property type="entry name" value="Pribosyltran"/>
    <property type="match status" value="1"/>
</dbReference>
<evidence type="ECO:0000256" key="6">
    <source>
        <dbReference type="ARBA" id="ARBA00022490"/>
    </source>
</evidence>
<comment type="pathway">
    <text evidence="3">Purine metabolism; AMP biosynthesis via salvage pathway; AMP from adenine: step 1/1.</text>
</comment>
<dbReference type="GO" id="GO:0006166">
    <property type="term" value="P:purine ribonucleoside salvage"/>
    <property type="evidence" value="ECO:0007669"/>
    <property type="project" value="UniProtKB-KW"/>
</dbReference>
<evidence type="ECO:0000259" key="11">
    <source>
        <dbReference type="Pfam" id="PF00156"/>
    </source>
</evidence>
<keyword evidence="6" id="KW-0963">Cytoplasm</keyword>
<evidence type="ECO:0000313" key="13">
    <source>
        <dbReference type="Proteomes" id="UP000249056"/>
    </source>
</evidence>
<protein>
    <recommendedName>
        <fullName evidence="5">adenine phosphoribosyltransferase</fullName>
        <ecNumber evidence="5">2.4.2.7</ecNumber>
    </recommendedName>
</protein>
<dbReference type="OrthoDB" id="363185at2759"/>
<dbReference type="Gene3D" id="3.40.50.300">
    <property type="entry name" value="P-loop containing nucleotide triphosphate hydrolases"/>
    <property type="match status" value="1"/>
</dbReference>
<comment type="catalytic activity">
    <reaction evidence="1">
        <text>AMP + diphosphate = 5-phospho-alpha-D-ribose 1-diphosphate + adenine</text>
        <dbReference type="Rhea" id="RHEA:16609"/>
        <dbReference type="ChEBI" id="CHEBI:16708"/>
        <dbReference type="ChEBI" id="CHEBI:33019"/>
        <dbReference type="ChEBI" id="CHEBI:58017"/>
        <dbReference type="ChEBI" id="CHEBI:456215"/>
        <dbReference type="EC" id="2.4.2.7"/>
    </reaction>
</comment>
<gene>
    <name evidence="12" type="ORF">DID88_008112</name>
</gene>